<organism evidence="1 2">
    <name type="scientific">Gigaspora margarita</name>
    <dbReference type="NCBI Taxonomy" id="4874"/>
    <lineage>
        <taxon>Eukaryota</taxon>
        <taxon>Fungi</taxon>
        <taxon>Fungi incertae sedis</taxon>
        <taxon>Mucoromycota</taxon>
        <taxon>Glomeromycotina</taxon>
        <taxon>Glomeromycetes</taxon>
        <taxon>Diversisporales</taxon>
        <taxon>Gigasporaceae</taxon>
        <taxon>Gigaspora</taxon>
    </lineage>
</organism>
<protein>
    <submittedName>
        <fullName evidence="1">10302_t:CDS:1</fullName>
    </submittedName>
</protein>
<reference evidence="1 2" key="1">
    <citation type="submission" date="2021-06" db="EMBL/GenBank/DDBJ databases">
        <authorList>
            <person name="Kallberg Y."/>
            <person name="Tangrot J."/>
            <person name="Rosling A."/>
        </authorList>
    </citation>
    <scope>NUCLEOTIDE SEQUENCE [LARGE SCALE GENOMIC DNA]</scope>
    <source>
        <strain evidence="1 2">120-4 pot B 10/14</strain>
    </source>
</reference>
<sequence>QSKSDKKAYCKVKVTKDSNKVVCNHDYELMTRTENLKSHLRQVYKILPSEGNNKNIQLTNIVSNQSLLHDFINKKTSLPSSKQEKISNRILS</sequence>
<dbReference type="Proteomes" id="UP000789901">
    <property type="component" value="Unassembled WGS sequence"/>
</dbReference>
<keyword evidence="2" id="KW-1185">Reference proteome</keyword>
<dbReference type="EMBL" id="CAJVQB010038772">
    <property type="protein sequence ID" value="CAG8826624.1"/>
    <property type="molecule type" value="Genomic_DNA"/>
</dbReference>
<evidence type="ECO:0000313" key="2">
    <source>
        <dbReference type="Proteomes" id="UP000789901"/>
    </source>
</evidence>
<evidence type="ECO:0000313" key="1">
    <source>
        <dbReference type="EMBL" id="CAG8826624.1"/>
    </source>
</evidence>
<comment type="caution">
    <text evidence="1">The sequence shown here is derived from an EMBL/GenBank/DDBJ whole genome shotgun (WGS) entry which is preliminary data.</text>
</comment>
<gene>
    <name evidence="1" type="ORF">GMARGA_LOCUS29178</name>
</gene>
<feature type="non-terminal residue" evidence="1">
    <location>
        <position position="1"/>
    </location>
</feature>
<name>A0ABN7WC18_GIGMA</name>
<proteinExistence type="predicted"/>
<accession>A0ABN7WC18</accession>